<proteinExistence type="predicted"/>
<reference evidence="1" key="1">
    <citation type="submission" date="2020-11" db="EMBL/GenBank/DDBJ databases">
        <authorList>
            <consortium name="DOE Joint Genome Institute"/>
            <person name="Ahrendt S."/>
            <person name="Riley R."/>
            <person name="Andreopoulos W."/>
            <person name="Labutti K."/>
            <person name="Pangilinan J."/>
            <person name="Ruiz-Duenas F.J."/>
            <person name="Barrasa J.M."/>
            <person name="Sanchez-Garcia M."/>
            <person name="Camarero S."/>
            <person name="Miyauchi S."/>
            <person name="Serrano A."/>
            <person name="Linde D."/>
            <person name="Babiker R."/>
            <person name="Drula E."/>
            <person name="Ayuso-Fernandez I."/>
            <person name="Pacheco R."/>
            <person name="Padilla G."/>
            <person name="Ferreira P."/>
            <person name="Barriuso J."/>
            <person name="Kellner H."/>
            <person name="Castanera R."/>
            <person name="Alfaro M."/>
            <person name="Ramirez L."/>
            <person name="Pisabarro A.G."/>
            <person name="Kuo A."/>
            <person name="Tritt A."/>
            <person name="Lipzen A."/>
            <person name="He G."/>
            <person name="Yan M."/>
            <person name="Ng V."/>
            <person name="Cullen D."/>
            <person name="Martin F."/>
            <person name="Rosso M.-N."/>
            <person name="Henrissat B."/>
            <person name="Hibbett D."/>
            <person name="Martinez A.T."/>
            <person name="Grigoriev I.V."/>
        </authorList>
    </citation>
    <scope>NUCLEOTIDE SEQUENCE</scope>
    <source>
        <strain evidence="1">AH 40177</strain>
    </source>
</reference>
<dbReference type="EMBL" id="JADNRY010000052">
    <property type="protein sequence ID" value="KAF9069330.1"/>
    <property type="molecule type" value="Genomic_DNA"/>
</dbReference>
<dbReference type="InterPro" id="IPR021276">
    <property type="entry name" value="DUF2855"/>
</dbReference>
<comment type="caution">
    <text evidence="1">The sequence shown here is derived from an EMBL/GenBank/DDBJ whole genome shotgun (WGS) entry which is preliminary data.</text>
</comment>
<gene>
    <name evidence="1" type="ORF">BDP27DRAFT_1265111</name>
</gene>
<name>A0A9P5U6Y3_9AGAR</name>
<keyword evidence="2" id="KW-1185">Reference proteome</keyword>
<protein>
    <recommendedName>
        <fullName evidence="3">DUF2855 family protein</fullName>
    </recommendedName>
</protein>
<accession>A0A9P5U6Y3</accession>
<dbReference type="OrthoDB" id="192702at2759"/>
<dbReference type="Pfam" id="PF11017">
    <property type="entry name" value="DUF2855"/>
    <property type="match status" value="1"/>
</dbReference>
<dbReference type="AlphaFoldDB" id="A0A9P5U6Y3"/>
<organism evidence="1 2">
    <name type="scientific">Rhodocollybia butyracea</name>
    <dbReference type="NCBI Taxonomy" id="206335"/>
    <lineage>
        <taxon>Eukaryota</taxon>
        <taxon>Fungi</taxon>
        <taxon>Dikarya</taxon>
        <taxon>Basidiomycota</taxon>
        <taxon>Agaricomycotina</taxon>
        <taxon>Agaricomycetes</taxon>
        <taxon>Agaricomycetidae</taxon>
        <taxon>Agaricales</taxon>
        <taxon>Marasmiineae</taxon>
        <taxon>Omphalotaceae</taxon>
        <taxon>Rhodocollybia</taxon>
    </lineage>
</organism>
<dbReference type="Proteomes" id="UP000772434">
    <property type="component" value="Unassembled WGS sequence"/>
</dbReference>
<evidence type="ECO:0000313" key="2">
    <source>
        <dbReference type="Proteomes" id="UP000772434"/>
    </source>
</evidence>
<evidence type="ECO:0000313" key="1">
    <source>
        <dbReference type="EMBL" id="KAF9069330.1"/>
    </source>
</evidence>
<evidence type="ECO:0008006" key="3">
    <source>
        <dbReference type="Google" id="ProtNLM"/>
    </source>
</evidence>
<sequence length="437" mass="49002">MNATNLTLCFPRSSSSSSSKSVLAVSSILTEQLQRNHIVVKVDRFGWSANNVTYQALGRHPHFRYYDFHPAPAAPSTSTSEPVSPQTHGVVPVWGFGTVVSSAHPKVIVGERLYGYFAPARYLVLPIAEKDVNKYSIYVPRSHLPADRRVYNQILRCSTDPLYSPETEDLAMLYRPLFWTSYWCEDWLARSQYRSGCEYILISSASSKTAFCLAYCVRKRVASGINIVIIGLTSKGNMEFTKKLGLYHEVYDYDSFLSTPGNVVLRCRWIYIDVAGNQALNTRIYTHFASPYTIPTLVAAVSLGMTNLAPGAANVKEIEWSTNTDLKAANTQSQSPQNSSVSSLGFWPVAEQFFLPEWLAVRRLQLSPTQIADMQKGAWEALMRDCIAWVEIEHVWGGERVKRAYEALIGNPRGVSPDKGLIWSMWDAEDANTRAKL</sequence>